<gene>
    <name evidence="14" type="primary">fnb</name>
</gene>
<evidence type="ECO:0000256" key="7">
    <source>
        <dbReference type="SAM" id="MobiDB-lite"/>
    </source>
</evidence>
<dbReference type="InterPro" id="IPR041033">
    <property type="entry name" value="SpaA_PFL_dom_1"/>
</dbReference>
<dbReference type="Gene3D" id="2.60.40.10">
    <property type="entry name" value="Immunoglobulins"/>
    <property type="match status" value="2"/>
</dbReference>
<dbReference type="InterPro" id="IPR004237">
    <property type="entry name" value="Fibron_repeat-bd"/>
</dbReference>
<dbReference type="Pfam" id="PF00746">
    <property type="entry name" value="Gram_pos_anchor"/>
    <property type="match status" value="1"/>
</dbReference>
<dbReference type="PANTHER" id="PTHR36108:SF13">
    <property type="entry name" value="COLOSSIN-B-RELATED"/>
    <property type="match status" value="1"/>
</dbReference>
<reference evidence="14" key="1">
    <citation type="journal article" date="1994" name="Vet. Microbiol.">
        <title>A fibronectin-binding protein from Streptococcus equisimilis: characterization of the gene and identification of the binding domain.</title>
        <authorList>
            <person name="Lindgren P."/>
            <person name="Signaes C."/>
            <person name="Rantamaeki L."/>
            <person name="Lindberg M."/>
        </authorList>
    </citation>
    <scope>NUCLEOTIDE SEQUENCE OF 1-287</scope>
    <source>
        <strain evidence="14">Se165</strain>
    </source>
</reference>
<evidence type="ECO:0000259" key="10">
    <source>
        <dbReference type="Pfam" id="PF00746"/>
    </source>
</evidence>
<feature type="domain" description="SDR-like Ig" evidence="13">
    <location>
        <begin position="53"/>
        <end position="142"/>
    </location>
</feature>
<feature type="domain" description="SpaA-like prealbumin fold" evidence="12">
    <location>
        <begin position="354"/>
        <end position="436"/>
    </location>
</feature>
<evidence type="ECO:0000256" key="4">
    <source>
        <dbReference type="ARBA" id="ARBA00022525"/>
    </source>
</evidence>
<dbReference type="SUPFAM" id="SSF49401">
    <property type="entry name" value="Bacterial adhesins"/>
    <property type="match status" value="1"/>
</dbReference>
<feature type="signal peptide" evidence="9">
    <location>
        <begin position="1"/>
        <end position="27"/>
    </location>
</feature>
<evidence type="ECO:0000259" key="11">
    <source>
        <dbReference type="Pfam" id="PF05738"/>
    </source>
</evidence>
<dbReference type="InterPro" id="IPR013783">
    <property type="entry name" value="Ig-like_fold"/>
</dbReference>
<keyword evidence="6" id="KW-0572">Peptidoglycan-anchor</keyword>
<keyword evidence="4" id="KW-0964">Secreted</keyword>
<dbReference type="Pfam" id="PF05738">
    <property type="entry name" value="Cna_B"/>
    <property type="match status" value="3"/>
</dbReference>
<feature type="domain" description="CNA-B" evidence="11">
    <location>
        <begin position="560"/>
        <end position="643"/>
    </location>
</feature>
<feature type="domain" description="CNA-B" evidence="11">
    <location>
        <begin position="682"/>
        <end position="766"/>
    </location>
</feature>
<keyword evidence="5 9" id="KW-0732">Signal</keyword>
<feature type="domain" description="SpaA-like prealbumin fold" evidence="12">
    <location>
        <begin position="828"/>
        <end position="902"/>
    </location>
</feature>
<proteinExistence type="inferred from homology"/>
<evidence type="ECO:0000256" key="6">
    <source>
        <dbReference type="ARBA" id="ARBA00023088"/>
    </source>
</evidence>
<dbReference type="Pfam" id="PF17802">
    <property type="entry name" value="SpaA"/>
    <property type="match status" value="2"/>
</dbReference>
<dbReference type="PIR" id="S42798">
    <property type="entry name" value="S42798"/>
</dbReference>
<comment type="subcellular location">
    <subcellularLocation>
        <location evidence="1">Secreted</location>
        <location evidence="1">Cell wall</location>
        <topology evidence="1">Peptidoglycan-anchor</topology>
    </subcellularLocation>
</comment>
<dbReference type="InterPro" id="IPR019931">
    <property type="entry name" value="LPXTG_anchor"/>
</dbReference>
<dbReference type="CDD" id="cd00222">
    <property type="entry name" value="CollagenBindB"/>
    <property type="match status" value="3"/>
</dbReference>
<comment type="similarity">
    <text evidence="2">Belongs to the serine-aspartate repeat-containing protein (SDr) family.</text>
</comment>
<evidence type="ECO:0000256" key="1">
    <source>
        <dbReference type="ARBA" id="ARBA00004168"/>
    </source>
</evidence>
<keyword evidence="8" id="KW-0812">Transmembrane</keyword>
<organism evidence="14">
    <name type="scientific">Streptococcus dysgalactiae subsp. equisimilis</name>
    <name type="common">Streptococcus equisimilis</name>
    <dbReference type="NCBI Taxonomy" id="119602"/>
    <lineage>
        <taxon>Bacteria</taxon>
        <taxon>Bacillati</taxon>
        <taxon>Bacillota</taxon>
        <taxon>Bacilli</taxon>
        <taxon>Lactobacillales</taxon>
        <taxon>Streptococcaceae</taxon>
        <taxon>Streptococcus</taxon>
    </lineage>
</organism>
<feature type="compositionally biased region" description="Polar residues" evidence="7">
    <location>
        <begin position="974"/>
        <end position="984"/>
    </location>
</feature>
<dbReference type="Gene3D" id="2.60.40.1280">
    <property type="match status" value="1"/>
</dbReference>
<keyword evidence="3" id="KW-0134">Cell wall</keyword>
<dbReference type="NCBIfam" id="TIGR01167">
    <property type="entry name" value="LPXTG_anchor"/>
    <property type="match status" value="1"/>
</dbReference>
<feature type="chain" id="PRO_5004249470" evidence="9">
    <location>
        <begin position="28"/>
        <end position="1092"/>
    </location>
</feature>
<evidence type="ECO:0000256" key="3">
    <source>
        <dbReference type="ARBA" id="ARBA00022512"/>
    </source>
</evidence>
<dbReference type="Pfam" id="PF02986">
    <property type="entry name" value="Fn_bind"/>
    <property type="match status" value="3"/>
</dbReference>
<dbReference type="PANTHER" id="PTHR36108">
    <property type="entry name" value="COLOSSIN-B-RELATED"/>
    <property type="match status" value="1"/>
</dbReference>
<dbReference type="InterPro" id="IPR041171">
    <property type="entry name" value="SDR_Ig"/>
</dbReference>
<evidence type="ECO:0000256" key="9">
    <source>
        <dbReference type="SAM" id="SignalP"/>
    </source>
</evidence>
<dbReference type="SUPFAM" id="SSF49478">
    <property type="entry name" value="Cna protein B-type domain"/>
    <property type="match status" value="3"/>
</dbReference>
<dbReference type="InterPro" id="IPR008454">
    <property type="entry name" value="Collagen-bd_Cna-like_B-typ_dom"/>
</dbReference>
<dbReference type="InterPro" id="IPR011252">
    <property type="entry name" value="Fibrogen-bd_dom1"/>
</dbReference>
<keyword evidence="8" id="KW-1133">Transmembrane helix</keyword>
<sequence length="1092" mass="122809">MKNKVLKTLVLFLFAVLGIFAMQTVEAEGRDVSNEVVTRLDFDKTEIPDGGVFRTQVEFKVKDSLHLSYGDYFELKFEGPDSSFNLEKPSIPLKDTKTQNILGEVKFDNKSKTIRAIFTNGVKNLHNVEGGFYFDLFARNTNQRDESVKLKVISGTKHAEVVIQKERGGTATDNIYYKSGDIPDTQNEDSVRWSFTFNAARKSTNGVGFLVTDTLDSTMTWDVEKNLREKYAINFTGGWIGDELLKSKNGWLSLKEAENYGIKVEFSGQTVSINIPEKIQYDNGSYQELNESEMQIHLYAKIKKEVLENSSIEYVRNESKVEVRGENWPIDPNSTSAYVQILRQGGWAKGTVRGEVRILKIIEGTEIGIEGVEFEIKSKITGKVWKIITNQLGIACQKGLPEGQYELKEVRAPEWIEFDPFDSQKYSFEVKDSDLEGKIFKITNKKRKVPLSEKVNLSVTKIWDDYNNKFKKRPTHLFLTLLESGKPVMGKTDIIVYPNGDNWNYAFENLPKFNSEGKVNNYSVLETQANDYEIPIIEEISPYNFTITNRYINKETTKFSGKKIWKNDRADQRPESIQVQLLQDKVPIKDKIKTVTKANDWSYTFVDLPKYDETGKEYKYSVEEVTVPDGYKVSYLGNDIYNTRETEFIFENNNFSLEFGNSEVRGQSGSKVITENTLTSFKGRKLWKNDAAADRPEDIQVQLYADGVAIEDQKKYVSGSGDEWSFEFKNLKKYGKSGKEITYSVKEVTVPAGYDVTYSGNDIINTKREVITQHGPILGLDETLPTEEHESGGTTTIEDSRPIDTMSGLSGETGQSGNTTIEEDSTTHVKFSKHDINGKELAGAMIELRHLSGQTIQSWVSDGTVKVFYLMPGTYQFVETAAPEGYELAAPITFTIDEKGQIWVDSTLIVGDDPIVMIDNDKPITEAGQSIDFEETLPTEQGQSGSTTEVEDTKVPEVMIGGQGEIVEFEETLSTEQGQSSSATEVEDTKGPDVLIGGQGEIVEFEETLPTEHGQSGSTTEVEDSKPKISIHFDNEWPKEEKPQLPAVEKPKAKVSLPATGEAEHVLSTIVGAMILFLVSLWVFLKRKVSKA</sequence>
<dbReference type="Pfam" id="PF17961">
    <property type="entry name" value="Big_8"/>
    <property type="match status" value="1"/>
</dbReference>
<feature type="domain" description="Gram-positive cocci surface proteins LPxTG" evidence="10">
    <location>
        <begin position="1050"/>
        <end position="1090"/>
    </location>
</feature>
<name>Q54099_STREQ</name>
<dbReference type="GO" id="GO:0007155">
    <property type="term" value="P:cell adhesion"/>
    <property type="evidence" value="ECO:0007669"/>
    <property type="project" value="InterPro"/>
</dbReference>
<feature type="domain" description="CNA-B" evidence="11">
    <location>
        <begin position="458"/>
        <end position="549"/>
    </location>
</feature>
<evidence type="ECO:0000259" key="13">
    <source>
        <dbReference type="Pfam" id="PF17961"/>
    </source>
</evidence>
<keyword evidence="8" id="KW-0472">Membrane</keyword>
<feature type="transmembrane region" description="Helical" evidence="8">
    <location>
        <begin position="1066"/>
        <end position="1085"/>
    </location>
</feature>
<protein>
    <submittedName>
        <fullName evidence="14">Fibronectin-binding protein</fullName>
    </submittedName>
</protein>
<evidence type="ECO:0000259" key="12">
    <source>
        <dbReference type="Pfam" id="PF17802"/>
    </source>
</evidence>
<evidence type="ECO:0000256" key="5">
    <source>
        <dbReference type="ARBA" id="ARBA00022729"/>
    </source>
</evidence>
<dbReference type="AlphaFoldDB" id="Q54099"/>
<feature type="region of interest" description="Disordered" evidence="7">
    <location>
        <begin position="783"/>
        <end position="803"/>
    </location>
</feature>
<dbReference type="InterPro" id="IPR008966">
    <property type="entry name" value="Adhesion_dom_sf"/>
</dbReference>
<dbReference type="Gene3D" id="2.60.40.1140">
    <property type="entry name" value="Collagen-binding surface protein Cna, B-type domain"/>
    <property type="match status" value="3"/>
</dbReference>
<evidence type="ECO:0000313" key="14">
    <source>
        <dbReference type="EMBL" id="CAA82330.1"/>
    </source>
</evidence>
<accession>Q54099</accession>
<evidence type="ECO:0000256" key="8">
    <source>
        <dbReference type="SAM" id="Phobius"/>
    </source>
</evidence>
<feature type="region of interest" description="Disordered" evidence="7">
    <location>
        <begin position="974"/>
        <end position="993"/>
    </location>
</feature>
<dbReference type="EMBL" id="Z29088">
    <property type="protein sequence ID" value="CAA82330.1"/>
    <property type="molecule type" value="Genomic_DNA"/>
</dbReference>
<evidence type="ECO:0000256" key="2">
    <source>
        <dbReference type="ARBA" id="ARBA00007257"/>
    </source>
</evidence>